<proteinExistence type="predicted"/>
<gene>
    <name evidence="2" type="ORF">TMSB3V08_LOCUS6140</name>
</gene>
<sequence>MLITRVIAITFKPLPCIKFIALFKSRQCLEWSHNFGVSRSAGLEGHPAVSEASWTHSGPLHPPSSPDMDDASSKRQATRSLHQVKRASVYSLDLMKLSVTVKACP</sequence>
<protein>
    <submittedName>
        <fullName evidence="2">Uncharacterized protein</fullName>
    </submittedName>
</protein>
<evidence type="ECO:0000313" key="2">
    <source>
        <dbReference type="EMBL" id="CAD7429362.1"/>
    </source>
</evidence>
<accession>A0A7R9EA83</accession>
<feature type="region of interest" description="Disordered" evidence="1">
    <location>
        <begin position="48"/>
        <end position="83"/>
    </location>
</feature>
<name>A0A7R9EA83_9NEOP</name>
<dbReference type="AlphaFoldDB" id="A0A7R9EA83"/>
<organism evidence="2">
    <name type="scientific">Timema monikensis</name>
    <dbReference type="NCBI Taxonomy" id="170555"/>
    <lineage>
        <taxon>Eukaryota</taxon>
        <taxon>Metazoa</taxon>
        <taxon>Ecdysozoa</taxon>
        <taxon>Arthropoda</taxon>
        <taxon>Hexapoda</taxon>
        <taxon>Insecta</taxon>
        <taxon>Pterygota</taxon>
        <taxon>Neoptera</taxon>
        <taxon>Polyneoptera</taxon>
        <taxon>Phasmatodea</taxon>
        <taxon>Timematodea</taxon>
        <taxon>Timematoidea</taxon>
        <taxon>Timematidae</taxon>
        <taxon>Timema</taxon>
    </lineage>
</organism>
<evidence type="ECO:0000256" key="1">
    <source>
        <dbReference type="SAM" id="MobiDB-lite"/>
    </source>
</evidence>
<reference evidence="2" key="1">
    <citation type="submission" date="2020-11" db="EMBL/GenBank/DDBJ databases">
        <authorList>
            <person name="Tran Van P."/>
        </authorList>
    </citation>
    <scope>NUCLEOTIDE SEQUENCE</scope>
</reference>
<dbReference type="EMBL" id="OB794052">
    <property type="protein sequence ID" value="CAD7429362.1"/>
    <property type="molecule type" value="Genomic_DNA"/>
</dbReference>